<comment type="caution">
    <text evidence="2">The sequence shown here is derived from an EMBL/GenBank/DDBJ whole genome shotgun (WGS) entry which is preliminary data.</text>
</comment>
<dbReference type="AlphaFoldDB" id="A0A6L6WYQ0"/>
<protein>
    <submittedName>
        <fullName evidence="2">Uncharacterized protein</fullName>
    </submittedName>
</protein>
<evidence type="ECO:0000256" key="1">
    <source>
        <dbReference type="SAM" id="MobiDB-lite"/>
    </source>
</evidence>
<proteinExistence type="predicted"/>
<dbReference type="Proteomes" id="UP000483802">
    <property type="component" value="Unassembled WGS sequence"/>
</dbReference>
<evidence type="ECO:0000313" key="2">
    <source>
        <dbReference type="EMBL" id="MVO86645.1"/>
    </source>
</evidence>
<accession>A0A6L6WYQ0</accession>
<gene>
    <name evidence="2" type="ORF">GPA10_18245</name>
</gene>
<evidence type="ECO:0000313" key="3">
    <source>
        <dbReference type="Proteomes" id="UP000483802"/>
    </source>
</evidence>
<feature type="region of interest" description="Disordered" evidence="1">
    <location>
        <begin position="38"/>
        <end position="73"/>
    </location>
</feature>
<sequence>MSTAPRFRRQKPVEQYGTLDVRQMTPEEIVAADEAGHLDALNDGGDPDATVEHKPSCKGPDVGPDDEGHRSIRAGDPVTYVCANCHARKEI</sequence>
<reference evidence="2 3" key="1">
    <citation type="submission" date="2019-11" db="EMBL/GenBank/DDBJ databases">
        <title>Streptomyces typhae sp. nov., a novel endophytic actinomycete isolated from the root of cattail pollen (Typha angustifolia L.).</title>
        <authorList>
            <person name="Peng C."/>
        </authorList>
    </citation>
    <scope>NUCLEOTIDE SEQUENCE [LARGE SCALE GENOMIC DNA]</scope>
    <source>
        <strain evidence="3">p1417</strain>
    </source>
</reference>
<name>A0A6L6WYQ0_9ACTN</name>
<organism evidence="2 3">
    <name type="scientific">Streptomyces typhae</name>
    <dbReference type="NCBI Taxonomy" id="2681492"/>
    <lineage>
        <taxon>Bacteria</taxon>
        <taxon>Bacillati</taxon>
        <taxon>Actinomycetota</taxon>
        <taxon>Actinomycetes</taxon>
        <taxon>Kitasatosporales</taxon>
        <taxon>Streptomycetaceae</taxon>
        <taxon>Streptomyces</taxon>
    </lineage>
</organism>
<dbReference type="RefSeq" id="WP_157166425.1">
    <property type="nucleotide sequence ID" value="NZ_WPNZ01000009.1"/>
</dbReference>
<dbReference type="EMBL" id="WPNZ01000009">
    <property type="protein sequence ID" value="MVO86645.1"/>
    <property type="molecule type" value="Genomic_DNA"/>
</dbReference>
<keyword evidence="3" id="KW-1185">Reference proteome</keyword>